<accession>A0A9Q3HP26</accession>
<protein>
    <submittedName>
        <fullName evidence="1">Uncharacterized protein</fullName>
    </submittedName>
</protein>
<evidence type="ECO:0000313" key="1">
    <source>
        <dbReference type="EMBL" id="MBW0512438.1"/>
    </source>
</evidence>
<proteinExistence type="predicted"/>
<dbReference type="OrthoDB" id="2640446at2759"/>
<gene>
    <name evidence="1" type="ORF">O181_052153</name>
</gene>
<keyword evidence="2" id="KW-1185">Reference proteome</keyword>
<dbReference type="AlphaFoldDB" id="A0A9Q3HP26"/>
<dbReference type="EMBL" id="AVOT02022798">
    <property type="protein sequence ID" value="MBW0512438.1"/>
    <property type="molecule type" value="Genomic_DNA"/>
</dbReference>
<organism evidence="1 2">
    <name type="scientific">Austropuccinia psidii MF-1</name>
    <dbReference type="NCBI Taxonomy" id="1389203"/>
    <lineage>
        <taxon>Eukaryota</taxon>
        <taxon>Fungi</taxon>
        <taxon>Dikarya</taxon>
        <taxon>Basidiomycota</taxon>
        <taxon>Pucciniomycotina</taxon>
        <taxon>Pucciniomycetes</taxon>
        <taxon>Pucciniales</taxon>
        <taxon>Sphaerophragmiaceae</taxon>
        <taxon>Austropuccinia</taxon>
    </lineage>
</organism>
<evidence type="ECO:0000313" key="2">
    <source>
        <dbReference type="Proteomes" id="UP000765509"/>
    </source>
</evidence>
<reference evidence="1" key="1">
    <citation type="submission" date="2021-03" db="EMBL/GenBank/DDBJ databases">
        <title>Draft genome sequence of rust myrtle Austropuccinia psidii MF-1, a brazilian biotype.</title>
        <authorList>
            <person name="Quecine M.C."/>
            <person name="Pachon D.M.R."/>
            <person name="Bonatelli M.L."/>
            <person name="Correr F.H."/>
            <person name="Franceschini L.M."/>
            <person name="Leite T.F."/>
            <person name="Margarido G.R.A."/>
            <person name="Almeida C.A."/>
            <person name="Ferrarezi J.A."/>
            <person name="Labate C.A."/>
        </authorList>
    </citation>
    <scope>NUCLEOTIDE SEQUENCE</scope>
    <source>
        <strain evidence="1">MF-1</strain>
    </source>
</reference>
<sequence length="136" mass="15192">MDGPPLSLPYTHSGKGPLYMCRQSNSHTSWMQGASSADFSSHYWPLANNQMIHLASAIFPHFQTAQSTQETPDKGSLRHVLNAMTLGKVPTEIFFARERAINSLPLAKDILIPENLKQALVGPDRHHWEQACLDEL</sequence>
<dbReference type="Proteomes" id="UP000765509">
    <property type="component" value="Unassembled WGS sequence"/>
</dbReference>
<comment type="caution">
    <text evidence="1">The sequence shown here is derived from an EMBL/GenBank/DDBJ whole genome shotgun (WGS) entry which is preliminary data.</text>
</comment>
<name>A0A9Q3HP26_9BASI</name>